<dbReference type="AlphaFoldDB" id="A0A1Y5RB68"/>
<dbReference type="InterPro" id="IPR036390">
    <property type="entry name" value="WH_DNA-bd_sf"/>
</dbReference>
<keyword evidence="4" id="KW-0804">Transcription</keyword>
<dbReference type="GO" id="GO:0006351">
    <property type="term" value="P:DNA-templated transcription"/>
    <property type="evidence" value="ECO:0007669"/>
    <property type="project" value="TreeGrafter"/>
</dbReference>
<comment type="similarity">
    <text evidence="1">Belongs to the LysR transcriptional regulatory family.</text>
</comment>
<dbReference type="SUPFAM" id="SSF46785">
    <property type="entry name" value="Winged helix' DNA-binding domain"/>
    <property type="match status" value="1"/>
</dbReference>
<dbReference type="RefSeq" id="WP_085866837.1">
    <property type="nucleotide sequence ID" value="NZ_FWFQ01000001.1"/>
</dbReference>
<evidence type="ECO:0000256" key="3">
    <source>
        <dbReference type="ARBA" id="ARBA00023125"/>
    </source>
</evidence>
<dbReference type="OrthoDB" id="7328368at2"/>
<evidence type="ECO:0000256" key="4">
    <source>
        <dbReference type="ARBA" id="ARBA00023163"/>
    </source>
</evidence>
<dbReference type="Gene3D" id="1.10.10.10">
    <property type="entry name" value="Winged helix-like DNA-binding domain superfamily/Winged helix DNA-binding domain"/>
    <property type="match status" value="1"/>
</dbReference>
<dbReference type="InterPro" id="IPR000847">
    <property type="entry name" value="LysR_HTH_N"/>
</dbReference>
<dbReference type="PRINTS" id="PR00039">
    <property type="entry name" value="HTHLYSR"/>
</dbReference>
<accession>A0A1Y5RB68</accession>
<dbReference type="Pfam" id="PF00126">
    <property type="entry name" value="HTH_1"/>
    <property type="match status" value="1"/>
</dbReference>
<name>A0A1Y5RB68_9RHOB</name>
<dbReference type="Gene3D" id="3.40.190.10">
    <property type="entry name" value="Periplasmic binding protein-like II"/>
    <property type="match status" value="2"/>
</dbReference>
<dbReference type="PANTHER" id="PTHR30537:SF79">
    <property type="entry name" value="TRANSCRIPTIONAL REGULATOR-RELATED"/>
    <property type="match status" value="1"/>
</dbReference>
<evidence type="ECO:0000313" key="7">
    <source>
        <dbReference type="Proteomes" id="UP000193409"/>
    </source>
</evidence>
<sequence>MPLPIPLPRLSALQAFDAAARHENFRKAAEDLNVTQGAVAQQVRQLEAALGVALFTRHARGLRLTEPGALYAARLREALGMIEEATARITAGPDQLTLSVPPSFASKWLMPRLPAFLEANPELRLQTLATEQRAEFARDGVHVAVRQGRRPEAPGFVVERIAPLDLVAVAAPGRLPPARGLADLAGVPLIQDGHALWESYFAAAGMALPARVLRFNQTALAVDAAGAGQGVALAPRLLVRDALAQGALVQVWAPPAGEPAQAEAEGFFLIHPERGRAPEGRAALIGWLKREMAG</sequence>
<feature type="domain" description="HTH lysR-type" evidence="5">
    <location>
        <begin position="8"/>
        <end position="65"/>
    </location>
</feature>
<reference evidence="6 7" key="1">
    <citation type="submission" date="2017-03" db="EMBL/GenBank/DDBJ databases">
        <authorList>
            <person name="Afonso C.L."/>
            <person name="Miller P.J."/>
            <person name="Scott M.A."/>
            <person name="Spackman E."/>
            <person name="Goraichik I."/>
            <person name="Dimitrov K.M."/>
            <person name="Suarez D.L."/>
            <person name="Swayne D.E."/>
        </authorList>
    </citation>
    <scope>NUCLEOTIDE SEQUENCE [LARGE SCALE GENOMIC DNA]</scope>
    <source>
        <strain evidence="6 7">CECT 7680</strain>
    </source>
</reference>
<protein>
    <submittedName>
        <fullName evidence="6">Glycine cleavage system transcriptional activator</fullName>
    </submittedName>
</protein>
<dbReference type="InterPro" id="IPR058163">
    <property type="entry name" value="LysR-type_TF_proteobact-type"/>
</dbReference>
<dbReference type="EMBL" id="FWFQ01000001">
    <property type="protein sequence ID" value="SLN13267.1"/>
    <property type="molecule type" value="Genomic_DNA"/>
</dbReference>
<evidence type="ECO:0000259" key="5">
    <source>
        <dbReference type="PROSITE" id="PS50931"/>
    </source>
</evidence>
<dbReference type="CDD" id="cd08432">
    <property type="entry name" value="PBP2_GcdR_TrpI_HvrB_AmpR_like"/>
    <property type="match status" value="1"/>
</dbReference>
<dbReference type="Proteomes" id="UP000193409">
    <property type="component" value="Unassembled WGS sequence"/>
</dbReference>
<keyword evidence="3" id="KW-0238">DNA-binding</keyword>
<evidence type="ECO:0000256" key="2">
    <source>
        <dbReference type="ARBA" id="ARBA00023015"/>
    </source>
</evidence>
<evidence type="ECO:0000313" key="6">
    <source>
        <dbReference type="EMBL" id="SLN13267.1"/>
    </source>
</evidence>
<dbReference type="PROSITE" id="PS50931">
    <property type="entry name" value="HTH_LYSR"/>
    <property type="match status" value="1"/>
</dbReference>
<evidence type="ECO:0000256" key="1">
    <source>
        <dbReference type="ARBA" id="ARBA00009437"/>
    </source>
</evidence>
<dbReference type="GO" id="GO:0043565">
    <property type="term" value="F:sequence-specific DNA binding"/>
    <property type="evidence" value="ECO:0007669"/>
    <property type="project" value="TreeGrafter"/>
</dbReference>
<keyword evidence="7" id="KW-1185">Reference proteome</keyword>
<dbReference type="PANTHER" id="PTHR30537">
    <property type="entry name" value="HTH-TYPE TRANSCRIPTIONAL REGULATOR"/>
    <property type="match status" value="1"/>
</dbReference>
<dbReference type="InterPro" id="IPR005119">
    <property type="entry name" value="LysR_subst-bd"/>
</dbReference>
<gene>
    <name evidence="6" type="primary">gcvA_1</name>
    <name evidence="6" type="ORF">PSA7680_00255</name>
</gene>
<keyword evidence="2" id="KW-0805">Transcription regulation</keyword>
<dbReference type="GO" id="GO:0003700">
    <property type="term" value="F:DNA-binding transcription factor activity"/>
    <property type="evidence" value="ECO:0007669"/>
    <property type="project" value="InterPro"/>
</dbReference>
<proteinExistence type="inferred from homology"/>
<dbReference type="Pfam" id="PF03466">
    <property type="entry name" value="LysR_substrate"/>
    <property type="match status" value="1"/>
</dbReference>
<dbReference type="FunFam" id="1.10.10.10:FF:000001">
    <property type="entry name" value="LysR family transcriptional regulator"/>
    <property type="match status" value="1"/>
</dbReference>
<dbReference type="InterPro" id="IPR036388">
    <property type="entry name" value="WH-like_DNA-bd_sf"/>
</dbReference>
<organism evidence="6 7">
    <name type="scientific">Pseudoruegeria aquimaris</name>
    <dbReference type="NCBI Taxonomy" id="393663"/>
    <lineage>
        <taxon>Bacteria</taxon>
        <taxon>Pseudomonadati</taxon>
        <taxon>Pseudomonadota</taxon>
        <taxon>Alphaproteobacteria</taxon>
        <taxon>Rhodobacterales</taxon>
        <taxon>Roseobacteraceae</taxon>
        <taxon>Pseudoruegeria</taxon>
    </lineage>
</organism>
<dbReference type="SUPFAM" id="SSF53850">
    <property type="entry name" value="Periplasmic binding protein-like II"/>
    <property type="match status" value="1"/>
</dbReference>